<dbReference type="InterPro" id="IPR036412">
    <property type="entry name" value="HAD-like_sf"/>
</dbReference>
<evidence type="ECO:0000256" key="3">
    <source>
        <dbReference type="ARBA" id="ARBA00022842"/>
    </source>
</evidence>
<name>L5KVZ1_PTEAL</name>
<evidence type="ECO:0000313" key="5">
    <source>
        <dbReference type="EMBL" id="ELK14963.1"/>
    </source>
</evidence>
<evidence type="ECO:0000256" key="2">
    <source>
        <dbReference type="ARBA" id="ARBA00022801"/>
    </source>
</evidence>
<keyword evidence="1" id="KW-0479">Metal-binding</keyword>
<protein>
    <submittedName>
        <fullName evidence="5">5'-nucleotidase domain-containing protein 2</fullName>
    </submittedName>
</protein>
<dbReference type="AlphaFoldDB" id="L5KVZ1"/>
<feature type="region of interest" description="Disordered" evidence="4">
    <location>
        <begin position="63"/>
        <end position="85"/>
    </location>
</feature>
<evidence type="ECO:0000256" key="1">
    <source>
        <dbReference type="ARBA" id="ARBA00022723"/>
    </source>
</evidence>
<gene>
    <name evidence="5" type="ORF">PAL_GLEAN10016437</name>
</gene>
<dbReference type="InterPro" id="IPR008380">
    <property type="entry name" value="HAD-SF_hydro_IG_5-nucl"/>
</dbReference>
<sequence>MRSACVTLRSALAQYADSLHPESFNATHDILIEHHQYSEGIRRYEHKLNFVIHGLHYDIQKETSDEDSCLPSHAMASRGLPHVLD</sequence>
<dbReference type="Pfam" id="PF05761">
    <property type="entry name" value="5_nucleotid"/>
    <property type="match status" value="1"/>
</dbReference>
<organism evidence="5 6">
    <name type="scientific">Pteropus alecto</name>
    <name type="common">Black flying fox</name>
    <dbReference type="NCBI Taxonomy" id="9402"/>
    <lineage>
        <taxon>Eukaryota</taxon>
        <taxon>Metazoa</taxon>
        <taxon>Chordata</taxon>
        <taxon>Craniata</taxon>
        <taxon>Vertebrata</taxon>
        <taxon>Euteleostomi</taxon>
        <taxon>Mammalia</taxon>
        <taxon>Eutheria</taxon>
        <taxon>Laurasiatheria</taxon>
        <taxon>Chiroptera</taxon>
        <taxon>Yinpterochiroptera</taxon>
        <taxon>Pteropodoidea</taxon>
        <taxon>Pteropodidae</taxon>
        <taxon>Pteropodinae</taxon>
        <taxon>Pteropus</taxon>
    </lineage>
</organism>
<keyword evidence="6" id="KW-1185">Reference proteome</keyword>
<dbReference type="SUPFAM" id="SSF56784">
    <property type="entry name" value="HAD-like"/>
    <property type="match status" value="1"/>
</dbReference>
<keyword evidence="3" id="KW-0460">Magnesium</keyword>
<dbReference type="STRING" id="9402.L5KVZ1"/>
<dbReference type="EMBL" id="KB030554">
    <property type="protein sequence ID" value="ELK14963.1"/>
    <property type="molecule type" value="Genomic_DNA"/>
</dbReference>
<reference evidence="6" key="1">
    <citation type="journal article" date="2013" name="Science">
        <title>Comparative analysis of bat genomes provides insight into the evolution of flight and immunity.</title>
        <authorList>
            <person name="Zhang G."/>
            <person name="Cowled C."/>
            <person name="Shi Z."/>
            <person name="Huang Z."/>
            <person name="Bishop-Lilly K.A."/>
            <person name="Fang X."/>
            <person name="Wynne J.W."/>
            <person name="Xiong Z."/>
            <person name="Baker M.L."/>
            <person name="Zhao W."/>
            <person name="Tachedjian M."/>
            <person name="Zhu Y."/>
            <person name="Zhou P."/>
            <person name="Jiang X."/>
            <person name="Ng J."/>
            <person name="Yang L."/>
            <person name="Wu L."/>
            <person name="Xiao J."/>
            <person name="Feng Y."/>
            <person name="Chen Y."/>
            <person name="Sun X."/>
            <person name="Zhang Y."/>
            <person name="Marsh G.A."/>
            <person name="Crameri G."/>
            <person name="Broder C.C."/>
            <person name="Frey K.G."/>
            <person name="Wang L.F."/>
            <person name="Wang J."/>
        </authorList>
    </citation>
    <scope>NUCLEOTIDE SEQUENCE [LARGE SCALE GENOMIC DNA]</scope>
</reference>
<evidence type="ECO:0000313" key="6">
    <source>
        <dbReference type="Proteomes" id="UP000010552"/>
    </source>
</evidence>
<accession>L5KVZ1</accession>
<keyword evidence="2" id="KW-0378">Hydrolase</keyword>
<dbReference type="Proteomes" id="UP000010552">
    <property type="component" value="Unassembled WGS sequence"/>
</dbReference>
<evidence type="ECO:0000256" key="4">
    <source>
        <dbReference type="SAM" id="MobiDB-lite"/>
    </source>
</evidence>
<dbReference type="InParanoid" id="L5KVZ1"/>
<dbReference type="GO" id="GO:0046872">
    <property type="term" value="F:metal ion binding"/>
    <property type="evidence" value="ECO:0007669"/>
    <property type="project" value="UniProtKB-KW"/>
</dbReference>
<dbReference type="GO" id="GO:0016787">
    <property type="term" value="F:hydrolase activity"/>
    <property type="evidence" value="ECO:0007669"/>
    <property type="project" value="UniProtKB-KW"/>
</dbReference>
<proteinExistence type="predicted"/>